<sequence>MVNGKYLVTFPWRPGFNPLKAKLEIADLWIRLPGLPLECWNREDFEVILRDVRDAIKLATIESWNSFQPIQCWVLKEGKRTNYTNNGFQNPRSPANYKVNKVVNEDDLKNYEFQDGDLNDKDEDFEGEGNEADEDVDDDLMDEEWEENVQANVVILNAEENVIKKTHDSSCKKKMVEDLDNMGPENSLVCK</sequence>
<evidence type="ECO:0008006" key="4">
    <source>
        <dbReference type="Google" id="ProtNLM"/>
    </source>
</evidence>
<evidence type="ECO:0000313" key="2">
    <source>
        <dbReference type="EMBL" id="DAD43283.1"/>
    </source>
</evidence>
<gene>
    <name evidence="2" type="ORF">HUJ06_001513</name>
</gene>
<organism evidence="2 3">
    <name type="scientific">Nelumbo nucifera</name>
    <name type="common">Sacred lotus</name>
    <dbReference type="NCBI Taxonomy" id="4432"/>
    <lineage>
        <taxon>Eukaryota</taxon>
        <taxon>Viridiplantae</taxon>
        <taxon>Streptophyta</taxon>
        <taxon>Embryophyta</taxon>
        <taxon>Tracheophyta</taxon>
        <taxon>Spermatophyta</taxon>
        <taxon>Magnoliopsida</taxon>
        <taxon>Proteales</taxon>
        <taxon>Nelumbonaceae</taxon>
        <taxon>Nelumbo</taxon>
    </lineage>
</organism>
<keyword evidence="3" id="KW-1185">Reference proteome</keyword>
<feature type="compositionally biased region" description="Acidic residues" evidence="1">
    <location>
        <begin position="114"/>
        <end position="134"/>
    </location>
</feature>
<reference evidence="2 3" key="1">
    <citation type="journal article" date="2020" name="Mol. Biol. Evol.">
        <title>Distinct Expression and Methylation Patterns for Genes with Different Fates following a Single Whole-Genome Duplication in Flowering Plants.</title>
        <authorList>
            <person name="Shi T."/>
            <person name="Rahmani R.S."/>
            <person name="Gugger P.F."/>
            <person name="Wang M."/>
            <person name="Li H."/>
            <person name="Zhang Y."/>
            <person name="Li Z."/>
            <person name="Wang Q."/>
            <person name="Van de Peer Y."/>
            <person name="Marchal K."/>
            <person name="Chen J."/>
        </authorList>
    </citation>
    <scope>NUCLEOTIDE SEQUENCE [LARGE SCALE GENOMIC DNA]</scope>
    <source>
        <tissue evidence="2">Leaf</tissue>
    </source>
</reference>
<feature type="region of interest" description="Disordered" evidence="1">
    <location>
        <begin position="113"/>
        <end position="134"/>
    </location>
</feature>
<dbReference type="Proteomes" id="UP000607653">
    <property type="component" value="Unassembled WGS sequence"/>
</dbReference>
<evidence type="ECO:0000313" key="3">
    <source>
        <dbReference type="Proteomes" id="UP000607653"/>
    </source>
</evidence>
<name>A0A822ZFF5_NELNU</name>
<protein>
    <recommendedName>
        <fullName evidence="4">DUF4283 domain-containing protein</fullName>
    </recommendedName>
</protein>
<evidence type="ECO:0000256" key="1">
    <source>
        <dbReference type="SAM" id="MobiDB-lite"/>
    </source>
</evidence>
<dbReference type="AlphaFoldDB" id="A0A822ZFF5"/>
<accession>A0A822ZFF5</accession>
<dbReference type="EMBL" id="DUZY01000006">
    <property type="protein sequence ID" value="DAD43283.1"/>
    <property type="molecule type" value="Genomic_DNA"/>
</dbReference>
<proteinExistence type="predicted"/>
<comment type="caution">
    <text evidence="2">The sequence shown here is derived from an EMBL/GenBank/DDBJ whole genome shotgun (WGS) entry which is preliminary data.</text>
</comment>